<sequence length="67" mass="7248">IILTVINQIRDPKLIALGSSKWVTFGKLARRQSLSTLDMTDAHNLLIGAVPEMMLYHQVSGVSLAGG</sequence>
<protein>
    <submittedName>
        <fullName evidence="1">Uncharacterized protein</fullName>
    </submittedName>
</protein>
<dbReference type="EMBL" id="HACG01003369">
    <property type="protein sequence ID" value="CEK50234.1"/>
    <property type="molecule type" value="Transcribed_RNA"/>
</dbReference>
<evidence type="ECO:0000313" key="1">
    <source>
        <dbReference type="EMBL" id="CEK50234.1"/>
    </source>
</evidence>
<proteinExistence type="predicted"/>
<reference evidence="1" key="1">
    <citation type="submission" date="2014-12" db="EMBL/GenBank/DDBJ databases">
        <title>Insight into the proteome of Arion vulgaris.</title>
        <authorList>
            <person name="Aradska J."/>
            <person name="Bulat T."/>
            <person name="Smidak R."/>
            <person name="Sarate P."/>
            <person name="Gangsoo J."/>
            <person name="Sialana F."/>
            <person name="Bilban M."/>
            <person name="Lubec G."/>
        </authorList>
    </citation>
    <scope>NUCLEOTIDE SEQUENCE</scope>
    <source>
        <tissue evidence="1">Skin</tissue>
    </source>
</reference>
<feature type="non-terminal residue" evidence="1">
    <location>
        <position position="67"/>
    </location>
</feature>
<feature type="non-terminal residue" evidence="1">
    <location>
        <position position="1"/>
    </location>
</feature>
<accession>A0A0B6Y263</accession>
<name>A0A0B6Y263_9EUPU</name>
<gene>
    <name evidence="1" type="primary">ORF10194</name>
</gene>
<dbReference type="AlphaFoldDB" id="A0A0B6Y263"/>
<organism evidence="1">
    <name type="scientific">Arion vulgaris</name>
    <dbReference type="NCBI Taxonomy" id="1028688"/>
    <lineage>
        <taxon>Eukaryota</taxon>
        <taxon>Metazoa</taxon>
        <taxon>Spiralia</taxon>
        <taxon>Lophotrochozoa</taxon>
        <taxon>Mollusca</taxon>
        <taxon>Gastropoda</taxon>
        <taxon>Heterobranchia</taxon>
        <taxon>Euthyneura</taxon>
        <taxon>Panpulmonata</taxon>
        <taxon>Eupulmonata</taxon>
        <taxon>Stylommatophora</taxon>
        <taxon>Helicina</taxon>
        <taxon>Arionoidea</taxon>
        <taxon>Arionidae</taxon>
        <taxon>Arion</taxon>
    </lineage>
</organism>